<dbReference type="GO" id="GO:0042138">
    <property type="term" value="P:meiotic DNA double-strand break formation"/>
    <property type="evidence" value="ECO:0007669"/>
    <property type="project" value="InterPro"/>
</dbReference>
<protein>
    <recommendedName>
        <fullName evidence="3">Protein PRD1</fullName>
    </recommendedName>
</protein>
<reference evidence="1 2" key="1">
    <citation type="journal article" date="2021" name="Hortic Res">
        <title>Chromosome-scale assembly of the Dendrobium chrysotoxum genome enhances the understanding of orchid evolution.</title>
        <authorList>
            <person name="Zhang Y."/>
            <person name="Zhang G.Q."/>
            <person name="Zhang D."/>
            <person name="Liu X.D."/>
            <person name="Xu X.Y."/>
            <person name="Sun W.H."/>
            <person name="Yu X."/>
            <person name="Zhu X."/>
            <person name="Wang Z.W."/>
            <person name="Zhao X."/>
            <person name="Zhong W.Y."/>
            <person name="Chen H."/>
            <person name="Yin W.L."/>
            <person name="Huang T."/>
            <person name="Niu S.C."/>
            <person name="Liu Z.J."/>
        </authorList>
    </citation>
    <scope>NUCLEOTIDE SEQUENCE [LARGE SCALE GENOMIC DNA]</scope>
    <source>
        <strain evidence="1">Lindl</strain>
    </source>
</reference>
<proteinExistence type="predicted"/>
<dbReference type="PANTHER" id="PTHR36379">
    <property type="entry name" value="PROTEIN PRD1"/>
    <property type="match status" value="1"/>
</dbReference>
<dbReference type="PANTHER" id="PTHR36379:SF1">
    <property type="entry name" value="PUTATIVE RECOMBINATION INITIATION DEFECT 1-RELATED"/>
    <property type="match status" value="1"/>
</dbReference>
<sequence length="1373" mass="153794">MEQFSPASACSKGHRRSLAVETAAGGSICLSCFAALVSDSRSPTHHVSYALSQLNLAFDDPDLLLELRERHAYLLVAPLIAALSAFDDEPLARQVMDVISDLCFRGEIRRLGLGGVSEQFTASSLSGDFIARIADRLASGALAWSRRHIYLLHCFGVLLNSHQGSSPAAHIREQDALFSNLLVGLQLPSEELRGEVLFVIYKLCQLNVTPWENVDDDDNDCVESLDAMAGSLWRLALEILLKTQHDEVRINCLARWLLTFTALLLVLVGKGLFQNLFVDNIPGIDIKETKANGDGLMQQCPLITLFSDAIKGSLLSSDEGIQISTLDLIFHMISPENCSINELRVLVEENIPDYIFEILRLSGNKDPVVISCLQLLALFSTSEEVFKQKLVVGFSTLLSVLHYTSQIPLHPVQPHALTLVCNCISNSPGIMSISQVTEVALILTCILRRCMNGELPETFILACSTFVEILKSPSAYGIKKIGDMIKEASRCAVLSSLSFPQGNPAVLLMHSLALLKEAHAYSRREDGSGNSDEELEENIMVTCQNYLLPWLEKFINEEVEEDAVQEIVQTFHLILLSGSEAQTQTFANNLISSNLLTLCFAYLGLFPTDQMRSSVYLILGSLIDRAFGPSFGQPLRDAFFYLPVDPLDLIFLLGQKSSIDPQLALCQRASLLLLYVSSLSGERFADDTQVLASLEQYILVNSNYFFCGTGDSLMLAQLVHLYGLYKGSQRDEKMSYSPEAEKTLLNLLARDDLELFSFGIHPMALKWLFQQERIMTYLSNQMLKFCRLSRANESQLIVYSYGSQTMNMQLISELVVSGDNYVAQLLVSLLRELQGEGGEDDMICVLNTMTEILKKFSDASIQLCMHSFSGAIRSIYYSPYCSPQLFSSCSLLVFHVLYTTSHNVLSQEGEWLAVTVKVPKFPDISLEYLLEYVNPKLASQLWGQEELLVISIFCLILHHSRNHVLEETSKAILLNGALASAVENIVQTSIAKGPALVDHDEEMETGECLPFFLLLYFFSLNSPANNFLFSFYATIQDCLDWQDLLQSSNTAPPILLISIKCHDLCRLMHFGSSLIKSLSSHCLVDMLSRISDQRERNQEELRCPMRYLQSMIAVMESLIFYEEKVVATNCGICLSKILSCKSLGLGEKMVIRNCKWFRMIMEEFTMTLTAPSMASKYFKNLHKPASRIATALLRLDQTPEWMRSVFDISCISGVVNNLCAQNLSAEMVNLFRALLSRKYLNEDHIGCLNQIFQVCRKQVYKDSSKGKAHDSLANKFISSSADFGKICNLLVHLMVSPVYREKETDQERLLREIDMFYRELSIETNLILFKIPTFNLFVITSREQIRDGGALKRLGFRRSGNEKKQDLAGSEGL</sequence>
<dbReference type="Proteomes" id="UP000775213">
    <property type="component" value="Unassembled WGS sequence"/>
</dbReference>
<evidence type="ECO:0000313" key="1">
    <source>
        <dbReference type="EMBL" id="KAH0463858.1"/>
    </source>
</evidence>
<keyword evidence="2" id="KW-1185">Reference proteome</keyword>
<evidence type="ECO:0008006" key="3">
    <source>
        <dbReference type="Google" id="ProtNLM"/>
    </source>
</evidence>
<dbReference type="InterPro" id="IPR044968">
    <property type="entry name" value="PRD1"/>
</dbReference>
<dbReference type="InterPro" id="IPR016024">
    <property type="entry name" value="ARM-type_fold"/>
</dbReference>
<name>A0AAV7H799_DENCH</name>
<evidence type="ECO:0000313" key="2">
    <source>
        <dbReference type="Proteomes" id="UP000775213"/>
    </source>
</evidence>
<organism evidence="1 2">
    <name type="scientific">Dendrobium chrysotoxum</name>
    <name type="common">Orchid</name>
    <dbReference type="NCBI Taxonomy" id="161865"/>
    <lineage>
        <taxon>Eukaryota</taxon>
        <taxon>Viridiplantae</taxon>
        <taxon>Streptophyta</taxon>
        <taxon>Embryophyta</taxon>
        <taxon>Tracheophyta</taxon>
        <taxon>Spermatophyta</taxon>
        <taxon>Magnoliopsida</taxon>
        <taxon>Liliopsida</taxon>
        <taxon>Asparagales</taxon>
        <taxon>Orchidaceae</taxon>
        <taxon>Epidendroideae</taxon>
        <taxon>Malaxideae</taxon>
        <taxon>Dendrobiinae</taxon>
        <taxon>Dendrobium</taxon>
    </lineage>
</organism>
<accession>A0AAV7H799</accession>
<dbReference type="SUPFAM" id="SSF48371">
    <property type="entry name" value="ARM repeat"/>
    <property type="match status" value="1"/>
</dbReference>
<comment type="caution">
    <text evidence="1">The sequence shown here is derived from an EMBL/GenBank/DDBJ whole genome shotgun (WGS) entry which is preliminary data.</text>
</comment>
<gene>
    <name evidence="1" type="ORF">IEQ34_006644</name>
</gene>
<dbReference type="EMBL" id="JAGFBR010000007">
    <property type="protein sequence ID" value="KAH0463858.1"/>
    <property type="molecule type" value="Genomic_DNA"/>
</dbReference>